<dbReference type="RefSeq" id="XP_001417940.1">
    <property type="nucleotide sequence ID" value="XM_001417903.1"/>
</dbReference>
<evidence type="ECO:0000313" key="2">
    <source>
        <dbReference type="EMBL" id="ABO96233.1"/>
    </source>
</evidence>
<dbReference type="KEGG" id="olu:OSTLU_31580"/>
<dbReference type="GeneID" id="5001984"/>
<accession>A4RX62</accession>
<dbReference type="AlphaFoldDB" id="A4RX62"/>
<name>A4RX62_OSTLU</name>
<gene>
    <name evidence="2" type="ORF">OSTLU_31580</name>
</gene>
<proteinExistence type="predicted"/>
<keyword evidence="1" id="KW-0812">Transmembrane</keyword>
<evidence type="ECO:0000313" key="3">
    <source>
        <dbReference type="Proteomes" id="UP000001568"/>
    </source>
</evidence>
<dbReference type="Gramene" id="ABO96233">
    <property type="protein sequence ID" value="ABO96233"/>
    <property type="gene ID" value="OSTLU_31580"/>
</dbReference>
<reference evidence="2 3" key="1">
    <citation type="journal article" date="2007" name="Proc. Natl. Acad. Sci. U.S.A.">
        <title>The tiny eukaryote Ostreococcus provides genomic insights into the paradox of plankton speciation.</title>
        <authorList>
            <person name="Palenik B."/>
            <person name="Grimwood J."/>
            <person name="Aerts A."/>
            <person name="Rouze P."/>
            <person name="Salamov A."/>
            <person name="Putnam N."/>
            <person name="Dupont C."/>
            <person name="Jorgensen R."/>
            <person name="Derelle E."/>
            <person name="Rombauts S."/>
            <person name="Zhou K."/>
            <person name="Otillar R."/>
            <person name="Merchant S.S."/>
            <person name="Podell S."/>
            <person name="Gaasterland T."/>
            <person name="Napoli C."/>
            <person name="Gendler K."/>
            <person name="Manuell A."/>
            <person name="Tai V."/>
            <person name="Vallon O."/>
            <person name="Piganeau G."/>
            <person name="Jancek S."/>
            <person name="Heijde M."/>
            <person name="Jabbari K."/>
            <person name="Bowler C."/>
            <person name="Lohr M."/>
            <person name="Robbens S."/>
            <person name="Werner G."/>
            <person name="Dubchak I."/>
            <person name="Pazour G.J."/>
            <person name="Ren Q."/>
            <person name="Paulsen I."/>
            <person name="Delwiche C."/>
            <person name="Schmutz J."/>
            <person name="Rokhsar D."/>
            <person name="Van de Peer Y."/>
            <person name="Moreau H."/>
            <person name="Grigoriev I.V."/>
        </authorList>
    </citation>
    <scope>NUCLEOTIDE SEQUENCE [LARGE SCALE GENOMIC DNA]</scope>
    <source>
        <strain evidence="2 3">CCE9901</strain>
    </source>
</reference>
<keyword evidence="1" id="KW-0472">Membrane</keyword>
<protein>
    <submittedName>
        <fullName evidence="2">Uncharacterized protein</fullName>
    </submittedName>
</protein>
<feature type="transmembrane region" description="Helical" evidence="1">
    <location>
        <begin position="56"/>
        <end position="76"/>
    </location>
</feature>
<evidence type="ECO:0000256" key="1">
    <source>
        <dbReference type="SAM" id="Phobius"/>
    </source>
</evidence>
<keyword evidence="3" id="KW-1185">Reference proteome</keyword>
<organism evidence="2 3">
    <name type="scientific">Ostreococcus lucimarinus (strain CCE9901)</name>
    <dbReference type="NCBI Taxonomy" id="436017"/>
    <lineage>
        <taxon>Eukaryota</taxon>
        <taxon>Viridiplantae</taxon>
        <taxon>Chlorophyta</taxon>
        <taxon>Mamiellophyceae</taxon>
        <taxon>Mamiellales</taxon>
        <taxon>Bathycoccaceae</taxon>
        <taxon>Ostreococcus</taxon>
    </lineage>
</organism>
<dbReference type="EMBL" id="CP000585">
    <property type="protein sequence ID" value="ABO96233.1"/>
    <property type="molecule type" value="Genomic_DNA"/>
</dbReference>
<dbReference type="Proteomes" id="UP000001568">
    <property type="component" value="Chromosome 5"/>
</dbReference>
<sequence length="126" mass="13927">MRAVTNTVAPARVARASARANVARRSRRAIAVSPRANAAQVVAQTAIDLNEETVTAIGAAVLGLGAGLGIPIFFVWQERRDKERLEEIRELNRATLKATGEQMSPEEIAELRPSRYLDRREFKDDD</sequence>
<dbReference type="OrthoDB" id="497979at2759"/>
<dbReference type="HOGENOM" id="CLU_1985326_0_0_1"/>
<dbReference type="eggNOG" id="ENOG502S9R4">
    <property type="taxonomic scope" value="Eukaryota"/>
</dbReference>
<keyword evidence="1" id="KW-1133">Transmembrane helix</keyword>